<dbReference type="InterPro" id="IPR006694">
    <property type="entry name" value="Fatty_acid_hydroxylase"/>
</dbReference>
<dbReference type="GO" id="GO:0016491">
    <property type="term" value="F:oxidoreductase activity"/>
    <property type="evidence" value="ECO:0007669"/>
    <property type="project" value="InterPro"/>
</dbReference>
<feature type="transmembrane region" description="Helical" evidence="5">
    <location>
        <begin position="540"/>
        <end position="557"/>
    </location>
</feature>
<dbReference type="Pfam" id="PF04116">
    <property type="entry name" value="FA_hydroxylase"/>
    <property type="match status" value="1"/>
</dbReference>
<proteinExistence type="predicted"/>
<evidence type="ECO:0000256" key="1">
    <source>
        <dbReference type="ARBA" id="ARBA00004370"/>
    </source>
</evidence>
<evidence type="ECO:0000259" key="6">
    <source>
        <dbReference type="Pfam" id="PF04116"/>
    </source>
</evidence>
<feature type="transmembrane region" description="Helical" evidence="5">
    <location>
        <begin position="84"/>
        <end position="109"/>
    </location>
</feature>
<evidence type="ECO:0000256" key="2">
    <source>
        <dbReference type="ARBA" id="ARBA00022692"/>
    </source>
</evidence>
<dbReference type="GO" id="GO:0005506">
    <property type="term" value="F:iron ion binding"/>
    <property type="evidence" value="ECO:0007669"/>
    <property type="project" value="InterPro"/>
</dbReference>
<evidence type="ECO:0000256" key="4">
    <source>
        <dbReference type="ARBA" id="ARBA00023136"/>
    </source>
</evidence>
<name>A0A9P8K7V6_AURME</name>
<evidence type="ECO:0000313" key="8">
    <source>
        <dbReference type="Proteomes" id="UP000767238"/>
    </source>
</evidence>
<reference evidence="7" key="1">
    <citation type="journal article" date="2021" name="J Fungi (Basel)">
        <title>Virulence traits and population genomics of the black yeast Aureobasidium melanogenum.</title>
        <authorList>
            <person name="Cernosa A."/>
            <person name="Sun X."/>
            <person name="Gostincar C."/>
            <person name="Fang C."/>
            <person name="Gunde-Cimerman N."/>
            <person name="Song Z."/>
        </authorList>
    </citation>
    <scope>NUCLEOTIDE SEQUENCE</scope>
    <source>
        <strain evidence="7">EXF-8016</strain>
    </source>
</reference>
<dbReference type="GO" id="GO:0016020">
    <property type="term" value="C:membrane"/>
    <property type="evidence" value="ECO:0007669"/>
    <property type="project" value="UniProtKB-SubCell"/>
</dbReference>
<keyword evidence="3 5" id="KW-1133">Transmembrane helix</keyword>
<gene>
    <name evidence="7" type="ORF">KCV03_g4054</name>
</gene>
<comment type="caution">
    <text evidence="7">The sequence shown here is derived from an EMBL/GenBank/DDBJ whole genome shotgun (WGS) entry which is preliminary data.</text>
</comment>
<evidence type="ECO:0000313" key="7">
    <source>
        <dbReference type="EMBL" id="KAH0223749.1"/>
    </source>
</evidence>
<comment type="subcellular location">
    <subcellularLocation>
        <location evidence="1">Membrane</location>
    </subcellularLocation>
</comment>
<dbReference type="Proteomes" id="UP000767238">
    <property type="component" value="Unassembled WGS sequence"/>
</dbReference>
<dbReference type="EMBL" id="JAHFYH010000023">
    <property type="protein sequence ID" value="KAH0223749.1"/>
    <property type="molecule type" value="Genomic_DNA"/>
</dbReference>
<accession>A0A9P8K7V6</accession>
<dbReference type="InterPro" id="IPR050307">
    <property type="entry name" value="Sterol_Desaturase_Related"/>
</dbReference>
<dbReference type="GO" id="GO:0008610">
    <property type="term" value="P:lipid biosynthetic process"/>
    <property type="evidence" value="ECO:0007669"/>
    <property type="project" value="InterPro"/>
</dbReference>
<reference evidence="7" key="2">
    <citation type="submission" date="2021-08" db="EMBL/GenBank/DDBJ databases">
        <authorList>
            <person name="Gostincar C."/>
            <person name="Sun X."/>
            <person name="Song Z."/>
            <person name="Gunde-Cimerman N."/>
        </authorList>
    </citation>
    <scope>NUCLEOTIDE SEQUENCE</scope>
    <source>
        <strain evidence="7">EXF-8016</strain>
    </source>
</reference>
<evidence type="ECO:0000256" key="5">
    <source>
        <dbReference type="SAM" id="Phobius"/>
    </source>
</evidence>
<feature type="domain" description="Fatty acid hydroxylase" evidence="6">
    <location>
        <begin position="192"/>
        <end position="324"/>
    </location>
</feature>
<feature type="transmembrane region" description="Helical" evidence="5">
    <location>
        <begin position="49"/>
        <end position="72"/>
    </location>
</feature>
<keyword evidence="4 5" id="KW-0472">Membrane</keyword>
<dbReference type="AlphaFoldDB" id="A0A9P8K7V6"/>
<dbReference type="OrthoDB" id="408954at2759"/>
<evidence type="ECO:0000256" key="3">
    <source>
        <dbReference type="ARBA" id="ARBA00022989"/>
    </source>
</evidence>
<sequence length="563" mass="63469">MALQALRDEFVYYYGYSQGRGFSISDLFSRTSAKILSQVTSLMTLPLPLLSFLAVPFFGSSSTTISLAFFLLTWVTLVSTHDPLYLELVGTLAIKIIFFFLPSLAVLGFDSLIPSLSASIKSRGAAQLPTQLSSHRLRNVMFVSVFNIGFSVLVQGVCDYVLTEVLNIRSAIRVSKIPPAPWPTMVKEVLYGLTCRGSLHYFIHRDILHASPRDSILARWHAEWAHSLRHTFSLASAYDHPVCHLLTEWAPLYLSTLFFRFHVLTWYILTAIISLEQFFIYSGYSVLPSQILLAGMARRTDSHYTTAGKGNYGNWGVLDWIFGTGCPGDADVVDDVQNEVDKRNVKQRASNMIGDAGESIRKSNHSAPRSSSQVFTSSISTRPSLLSGQETPIMQEPQQPSSSILTTAYNFLIRGTRFFVNLCARRSEKKRQAYDWEERLAYFGEEVEDDDDEISDDELDMQLERSCGVARNPFTSDNPQIIDLQYPKLRPKNQEPRSRHIFTQKVHTAFPNMIGLIISILKFLISLIGFGDLGPTGGSFAGWFQSWFGTPWLFRFLQRFAMA</sequence>
<feature type="non-terminal residue" evidence="7">
    <location>
        <position position="563"/>
    </location>
</feature>
<feature type="transmembrane region" description="Helical" evidence="5">
    <location>
        <begin position="509"/>
        <end position="528"/>
    </location>
</feature>
<dbReference type="PANTHER" id="PTHR11863">
    <property type="entry name" value="STEROL DESATURASE"/>
    <property type="match status" value="1"/>
</dbReference>
<organism evidence="7 8">
    <name type="scientific">Aureobasidium melanogenum</name>
    <name type="common">Aureobasidium pullulans var. melanogenum</name>
    <dbReference type="NCBI Taxonomy" id="46634"/>
    <lineage>
        <taxon>Eukaryota</taxon>
        <taxon>Fungi</taxon>
        <taxon>Dikarya</taxon>
        <taxon>Ascomycota</taxon>
        <taxon>Pezizomycotina</taxon>
        <taxon>Dothideomycetes</taxon>
        <taxon>Dothideomycetidae</taxon>
        <taxon>Dothideales</taxon>
        <taxon>Saccotheciaceae</taxon>
        <taxon>Aureobasidium</taxon>
    </lineage>
</organism>
<keyword evidence="2 5" id="KW-0812">Transmembrane</keyword>
<protein>
    <submittedName>
        <fullName evidence="7">Sterol desaturase family</fullName>
    </submittedName>
</protein>